<dbReference type="OrthoDB" id="5295305at2"/>
<feature type="domain" description="N-acetyltransferase" evidence="1">
    <location>
        <begin position="32"/>
        <end position="181"/>
    </location>
</feature>
<dbReference type="HOGENOM" id="CLU_013985_1_2_5"/>
<accession>Q1YKK1</accession>
<sequence length="229" mass="25528">MSDLSGYGSRAAPGTTPLVGRSVTVEPITDDRRFGELFAAYGQPGNETLFDYLPYGPFTDAAAFFEWANRTYLSGEMLFDALVPANSGRAEGVAALMRMDRPNGVIEIGHICLAPSLKRTVAATEAFYLLMGRVFEDLGYRRFEWKCDDGNAPSKRAALRLGFTHEGLFRQHMIVKGRNRDTAWFSILDSEWPALRAGFEAWLAPENFDDAGGQRRSLEDMRRAVVADR</sequence>
<proteinExistence type="predicted"/>
<dbReference type="AlphaFoldDB" id="Q1YKK1"/>
<dbReference type="PROSITE" id="PS51186">
    <property type="entry name" value="GNAT"/>
    <property type="match status" value="1"/>
</dbReference>
<dbReference type="PANTHER" id="PTHR43441">
    <property type="entry name" value="RIBOSOMAL-PROTEIN-SERINE ACETYLTRANSFERASE"/>
    <property type="match status" value="1"/>
</dbReference>
<keyword evidence="3" id="KW-1185">Reference proteome</keyword>
<dbReference type="InterPro" id="IPR016181">
    <property type="entry name" value="Acyl_CoA_acyltransferase"/>
</dbReference>
<gene>
    <name evidence="2" type="ORF">SI859A1_00642</name>
</gene>
<dbReference type="Gene3D" id="3.40.630.30">
    <property type="match status" value="1"/>
</dbReference>
<reference evidence="2 3" key="1">
    <citation type="journal article" date="2008" name="Appl. Environ. Microbiol.">
        <title>Genomic insights into Mn(II) oxidation by the marine alphaproteobacterium Aurantimonas sp. strain SI85-9A1.</title>
        <authorList>
            <person name="Dick G.J."/>
            <person name="Podell S."/>
            <person name="Johnson H.A."/>
            <person name="Rivera-Espinoza Y."/>
            <person name="Bernier-Latmani R."/>
            <person name="McCarthy J.K."/>
            <person name="Torpey J.W."/>
            <person name="Clement B.G."/>
            <person name="Gaasterland T."/>
            <person name="Tebo B.M."/>
        </authorList>
    </citation>
    <scope>NUCLEOTIDE SEQUENCE [LARGE SCALE GENOMIC DNA]</scope>
    <source>
        <strain evidence="2 3">SI85-9A1</strain>
    </source>
</reference>
<dbReference type="FunFam" id="3.40.630.30:FF:000047">
    <property type="entry name" value="Acetyltransferase, GNAT family"/>
    <property type="match status" value="1"/>
</dbReference>
<dbReference type="PANTHER" id="PTHR43441:SF2">
    <property type="entry name" value="FAMILY ACETYLTRANSFERASE, PUTATIVE (AFU_ORTHOLOGUE AFUA_7G00850)-RELATED"/>
    <property type="match status" value="1"/>
</dbReference>
<organism evidence="2 3">
    <name type="scientific">Aurantimonas manganoxydans (strain ATCC BAA-1229 / DSM 21871 / SI85-9A1)</name>
    <dbReference type="NCBI Taxonomy" id="287752"/>
    <lineage>
        <taxon>Bacteria</taxon>
        <taxon>Pseudomonadati</taxon>
        <taxon>Pseudomonadota</taxon>
        <taxon>Alphaproteobacteria</taxon>
        <taxon>Hyphomicrobiales</taxon>
        <taxon>Aurantimonadaceae</taxon>
        <taxon>Aurantimonas</taxon>
    </lineage>
</organism>
<evidence type="ECO:0000313" key="3">
    <source>
        <dbReference type="Proteomes" id="UP000000321"/>
    </source>
</evidence>
<dbReference type="Proteomes" id="UP000000321">
    <property type="component" value="Unassembled WGS sequence"/>
</dbReference>
<evidence type="ECO:0000259" key="1">
    <source>
        <dbReference type="PROSITE" id="PS51186"/>
    </source>
</evidence>
<dbReference type="Pfam" id="PF13302">
    <property type="entry name" value="Acetyltransf_3"/>
    <property type="match status" value="1"/>
</dbReference>
<dbReference type="InterPro" id="IPR051908">
    <property type="entry name" value="Ribosomal_N-acetyltransferase"/>
</dbReference>
<dbReference type="GO" id="GO:1990189">
    <property type="term" value="F:protein N-terminal-serine acetyltransferase activity"/>
    <property type="evidence" value="ECO:0007669"/>
    <property type="project" value="TreeGrafter"/>
</dbReference>
<comment type="caution">
    <text evidence="2">The sequence shown here is derived from an EMBL/GenBank/DDBJ whole genome shotgun (WGS) entry which is preliminary data.</text>
</comment>
<dbReference type="EMBL" id="AAPJ01000002">
    <property type="protein sequence ID" value="EAS50522.1"/>
    <property type="molecule type" value="Genomic_DNA"/>
</dbReference>
<dbReference type="GO" id="GO:0008999">
    <property type="term" value="F:protein-N-terminal-alanine acetyltransferase activity"/>
    <property type="evidence" value="ECO:0007669"/>
    <property type="project" value="TreeGrafter"/>
</dbReference>
<name>Q1YKK1_AURMS</name>
<dbReference type="SUPFAM" id="SSF55729">
    <property type="entry name" value="Acyl-CoA N-acyltransferases (Nat)"/>
    <property type="match status" value="1"/>
</dbReference>
<protein>
    <submittedName>
        <fullName evidence="2">Putative acetyltransferase (GNAT family)</fullName>
    </submittedName>
</protein>
<keyword evidence="2" id="KW-0808">Transferase</keyword>
<dbReference type="InterPro" id="IPR000182">
    <property type="entry name" value="GNAT_dom"/>
</dbReference>
<evidence type="ECO:0000313" key="2">
    <source>
        <dbReference type="EMBL" id="EAS50522.1"/>
    </source>
</evidence>
<dbReference type="RefSeq" id="WP_009208517.1">
    <property type="nucleotide sequence ID" value="NZ_BBWP01000013.1"/>
</dbReference>
<dbReference type="BioCyc" id="AURANTIMONAS:SI859A1_00642-MONOMER"/>